<sequence>MVLSGAVAASPVKAEQFQLPPEVTPSLRAACETDVRRLCIGKDPTVAKVKSCVFRKYFQLGRKCQVELASLGFGR</sequence>
<dbReference type="KEGG" id="hni:W911_03295"/>
<organism evidence="1 2">
    <name type="scientific">Hyphomicrobium nitrativorans NL23</name>
    <dbReference type="NCBI Taxonomy" id="1029756"/>
    <lineage>
        <taxon>Bacteria</taxon>
        <taxon>Pseudomonadati</taxon>
        <taxon>Pseudomonadota</taxon>
        <taxon>Alphaproteobacteria</taxon>
        <taxon>Hyphomicrobiales</taxon>
        <taxon>Hyphomicrobiaceae</taxon>
        <taxon>Hyphomicrobium</taxon>
    </lineage>
</organism>
<name>V5SH71_9HYPH</name>
<dbReference type="PATRIC" id="fig|1029756.8.peg.687"/>
<dbReference type="EMBL" id="CP006912">
    <property type="protein sequence ID" value="AHB49878.1"/>
    <property type="molecule type" value="Genomic_DNA"/>
</dbReference>
<gene>
    <name evidence="1" type="ORF">W911_03295</name>
</gene>
<accession>V5SH71</accession>
<keyword evidence="2" id="KW-1185">Reference proteome</keyword>
<dbReference type="HOGENOM" id="CLU_2666153_0_0_5"/>
<dbReference type="Proteomes" id="UP000018542">
    <property type="component" value="Chromosome"/>
</dbReference>
<dbReference type="AlphaFoldDB" id="V5SH71"/>
<evidence type="ECO:0000313" key="2">
    <source>
        <dbReference type="Proteomes" id="UP000018542"/>
    </source>
</evidence>
<evidence type="ECO:0000313" key="1">
    <source>
        <dbReference type="EMBL" id="AHB49878.1"/>
    </source>
</evidence>
<reference evidence="1 2" key="1">
    <citation type="journal article" date="2014" name="Genome Announc.">
        <title>Complete Genome Sequence of Hyphomicrobium nitrativorans Strain NL23, a Denitrifying Bacterium Isolated from Biofilm of a Methanol-Fed Denitrification System Treating Seawater at the Montreal Biodome.</title>
        <authorList>
            <person name="Martineau C."/>
            <person name="Villeneuve C."/>
            <person name="Mauffrey F."/>
            <person name="Villemur R."/>
        </authorList>
    </citation>
    <scope>NUCLEOTIDE SEQUENCE [LARGE SCALE GENOMIC DNA]</scope>
    <source>
        <strain evidence="1">NL23</strain>
    </source>
</reference>
<proteinExistence type="predicted"/>
<protein>
    <submittedName>
        <fullName evidence="1">Uncharacterized protein</fullName>
    </submittedName>
</protein>